<organism evidence="9">
    <name type="scientific">Candidatus Methanosuratincola petrocarbonis</name>
    <name type="common">ex Vanwonterghem et al. 2016</name>
    <dbReference type="NCBI Taxonomy" id="1867261"/>
    <lineage>
        <taxon>Archaea</taxon>
        <taxon>Thermoproteota</taxon>
        <taxon>Methanosuratincolia</taxon>
        <taxon>Candidatus Methanomethylicales</taxon>
        <taxon>Candidatus Methanomethylicaceae</taxon>
        <taxon>Candidatus Methanosuratincola (ex Vanwonterghem et al. 2016)</taxon>
    </lineage>
</organism>
<keyword evidence="4" id="KW-0418">Kinase</keyword>
<dbReference type="GO" id="GO:0005524">
    <property type="term" value="F:ATP binding"/>
    <property type="evidence" value="ECO:0007669"/>
    <property type="project" value="UniProtKB-KW"/>
</dbReference>
<dbReference type="EMBL" id="DRVT01000056">
    <property type="protein sequence ID" value="HHI49546.1"/>
    <property type="molecule type" value="Genomic_DNA"/>
</dbReference>
<feature type="transmembrane region" description="Helical" evidence="7">
    <location>
        <begin position="188"/>
        <end position="210"/>
    </location>
</feature>
<dbReference type="Pfam" id="PF02518">
    <property type="entry name" value="HATPase_c"/>
    <property type="match status" value="1"/>
</dbReference>
<dbReference type="PRINTS" id="PR00344">
    <property type="entry name" value="BCTRLSENSOR"/>
</dbReference>
<keyword evidence="2" id="KW-0808">Transferase</keyword>
<evidence type="ECO:0000259" key="8">
    <source>
        <dbReference type="PROSITE" id="PS50109"/>
    </source>
</evidence>
<dbReference type="InterPro" id="IPR033425">
    <property type="entry name" value="MASE3"/>
</dbReference>
<evidence type="ECO:0000256" key="7">
    <source>
        <dbReference type="SAM" id="Phobius"/>
    </source>
</evidence>
<dbReference type="InterPro" id="IPR036890">
    <property type="entry name" value="HATPase_C_sf"/>
</dbReference>
<comment type="caution">
    <text evidence="9">The sequence shown here is derived from an EMBL/GenBank/DDBJ whole genome shotgun (WGS) entry which is preliminary data.</text>
</comment>
<dbReference type="InterPro" id="IPR004358">
    <property type="entry name" value="Sig_transdc_His_kin-like_C"/>
</dbReference>
<reference evidence="9" key="1">
    <citation type="journal article" date="2020" name="mSystems">
        <title>Genome- and Community-Level Interaction Insights into Carbon Utilization and Element Cycling Functions of Hydrothermarchaeota in Hydrothermal Sediment.</title>
        <authorList>
            <person name="Zhou Z."/>
            <person name="Liu Y."/>
            <person name="Xu W."/>
            <person name="Pan J."/>
            <person name="Luo Z.H."/>
            <person name="Li M."/>
        </authorList>
    </citation>
    <scope>NUCLEOTIDE SEQUENCE [LARGE SCALE GENOMIC DNA]</scope>
    <source>
        <strain evidence="9">SpSt-1038</strain>
    </source>
</reference>
<dbReference type="CDD" id="cd00082">
    <property type="entry name" value="HisKA"/>
    <property type="match status" value="1"/>
</dbReference>
<keyword evidence="5" id="KW-0067">ATP-binding</keyword>
<dbReference type="SMART" id="SM00387">
    <property type="entry name" value="HATPase_c"/>
    <property type="match status" value="1"/>
</dbReference>
<keyword evidence="3" id="KW-0547">Nucleotide-binding</keyword>
<evidence type="ECO:0000313" key="9">
    <source>
        <dbReference type="EMBL" id="HHI49546.1"/>
    </source>
</evidence>
<dbReference type="InterPro" id="IPR005467">
    <property type="entry name" value="His_kinase_dom"/>
</dbReference>
<evidence type="ECO:0000256" key="3">
    <source>
        <dbReference type="ARBA" id="ARBA00022741"/>
    </source>
</evidence>
<dbReference type="AlphaFoldDB" id="A0A7J3V099"/>
<dbReference type="Gene3D" id="3.30.565.10">
    <property type="entry name" value="Histidine kinase-like ATPase, C-terminal domain"/>
    <property type="match status" value="1"/>
</dbReference>
<feature type="transmembrane region" description="Helical" evidence="7">
    <location>
        <begin position="230"/>
        <end position="249"/>
    </location>
</feature>
<protein>
    <recommendedName>
        <fullName evidence="8">Histidine kinase domain-containing protein</fullName>
    </recommendedName>
</protein>
<dbReference type="GO" id="GO:0000155">
    <property type="term" value="F:phosphorelay sensor kinase activity"/>
    <property type="evidence" value="ECO:0007669"/>
    <property type="project" value="InterPro"/>
</dbReference>
<keyword evidence="7" id="KW-0472">Membrane</keyword>
<dbReference type="SUPFAM" id="SSF55874">
    <property type="entry name" value="ATPase domain of HSP90 chaperone/DNA topoisomerase II/histidine kinase"/>
    <property type="match status" value="1"/>
</dbReference>
<feature type="transmembrane region" description="Helical" evidence="7">
    <location>
        <begin position="154"/>
        <end position="176"/>
    </location>
</feature>
<feature type="transmembrane region" description="Helical" evidence="7">
    <location>
        <begin position="124"/>
        <end position="142"/>
    </location>
</feature>
<dbReference type="SUPFAM" id="SSF47384">
    <property type="entry name" value="Homodimeric domain of signal transducing histidine kinase"/>
    <property type="match status" value="1"/>
</dbReference>
<keyword evidence="7" id="KW-1133">Transmembrane helix</keyword>
<evidence type="ECO:0000256" key="4">
    <source>
        <dbReference type="ARBA" id="ARBA00022777"/>
    </source>
</evidence>
<dbReference type="PROSITE" id="PS50109">
    <property type="entry name" value="HIS_KIN"/>
    <property type="match status" value="1"/>
</dbReference>
<dbReference type="InterPro" id="IPR036097">
    <property type="entry name" value="HisK_dim/P_sf"/>
</dbReference>
<dbReference type="InterPro" id="IPR003594">
    <property type="entry name" value="HATPase_dom"/>
</dbReference>
<evidence type="ECO:0000256" key="5">
    <source>
        <dbReference type="ARBA" id="ARBA00022840"/>
    </source>
</evidence>
<feature type="domain" description="Histidine kinase" evidence="8">
    <location>
        <begin position="292"/>
        <end position="498"/>
    </location>
</feature>
<name>A0A7J3V099_9CREN</name>
<dbReference type="Gene3D" id="1.10.287.130">
    <property type="match status" value="1"/>
</dbReference>
<keyword evidence="1" id="KW-0597">Phosphoprotein</keyword>
<evidence type="ECO:0000256" key="1">
    <source>
        <dbReference type="ARBA" id="ARBA00022553"/>
    </source>
</evidence>
<proteinExistence type="predicted"/>
<dbReference type="InterPro" id="IPR003661">
    <property type="entry name" value="HisK_dim/P_dom"/>
</dbReference>
<keyword evidence="6" id="KW-0902">Two-component regulatory system</keyword>
<dbReference type="Pfam" id="PF17159">
    <property type="entry name" value="MASE3"/>
    <property type="match status" value="1"/>
</dbReference>
<accession>A0A7J3V099</accession>
<feature type="transmembrane region" description="Helical" evidence="7">
    <location>
        <begin position="33"/>
        <end position="50"/>
    </location>
</feature>
<feature type="transmembrane region" description="Helical" evidence="7">
    <location>
        <begin position="59"/>
        <end position="80"/>
    </location>
</feature>
<evidence type="ECO:0000256" key="2">
    <source>
        <dbReference type="ARBA" id="ARBA00022679"/>
    </source>
</evidence>
<dbReference type="PANTHER" id="PTHR43065">
    <property type="entry name" value="SENSOR HISTIDINE KINASE"/>
    <property type="match status" value="1"/>
</dbReference>
<dbReference type="PANTHER" id="PTHR43065:SF10">
    <property type="entry name" value="PEROXIDE STRESS-ACTIVATED HISTIDINE KINASE MAK3"/>
    <property type="match status" value="1"/>
</dbReference>
<gene>
    <name evidence="9" type="ORF">ENL91_05175</name>
</gene>
<keyword evidence="7" id="KW-0812">Transmembrane</keyword>
<evidence type="ECO:0000256" key="6">
    <source>
        <dbReference type="ARBA" id="ARBA00023012"/>
    </source>
</evidence>
<sequence length="500" mass="55728">MRPSHVDVLAGVALLILVTITRAYSYLLFHSLVELFSIVIAFSIFLIAWNSKQSMDNDFLLFLGIVYLFVGIIDLFHTLAYKGMGVFPGFDSNLPTQLWITARYFESTGLLISTAFLKRKLRPALALALYASATSIALLSIFSRSFPVCYIEGYGLTVFKVASEYIIILVLALSIIRIYRLRPLFDRHVLLLVSSSIAVTAFSELSFTLYLDVYGLFNMLGHILKLISFYLIYLSIVRVGITIPHALLFRATKENEERLQRIVEEKTRGILKLQERLLEIERGAAFGEVAASVIHDMKSPMQTLLNLVFMLRNSESVGRDEKLKGILDRIDQQISYLNNVTLELKQYAKPMKPSISPVDLNELLRGVLTSIEIPSNIKAEINLPEGLPRILADPIFMQRTFHNVILNAIEAMPGGGILRVSAEKEGNQLVVTVSDTGVGIAPEDKEKLFRPMFTTKKGGTGLGLAISKRLLESIGGSIDFTSEKGKGTTFRIRIPASDQA</sequence>